<dbReference type="InterPro" id="IPR016181">
    <property type="entry name" value="Acyl_CoA_acyltransferase"/>
</dbReference>
<feature type="domain" description="N-acetyltransferase" evidence="1">
    <location>
        <begin position="16"/>
        <end position="166"/>
    </location>
</feature>
<keyword evidence="3" id="KW-1185">Reference proteome</keyword>
<dbReference type="GO" id="GO:0016747">
    <property type="term" value="F:acyltransferase activity, transferring groups other than amino-acyl groups"/>
    <property type="evidence" value="ECO:0007669"/>
    <property type="project" value="InterPro"/>
</dbReference>
<evidence type="ECO:0000313" key="3">
    <source>
        <dbReference type="Proteomes" id="UP000317010"/>
    </source>
</evidence>
<dbReference type="Pfam" id="PF13302">
    <property type="entry name" value="Acetyltransf_3"/>
    <property type="match status" value="1"/>
</dbReference>
<dbReference type="PANTHER" id="PTHR43328:SF1">
    <property type="entry name" value="N-ACETYLTRANSFERASE DOMAIN-CONTAINING PROTEIN"/>
    <property type="match status" value="1"/>
</dbReference>
<comment type="caution">
    <text evidence="2">The sequence shown here is derived from an EMBL/GenBank/DDBJ whole genome shotgun (WGS) entry which is preliminary data.</text>
</comment>
<dbReference type="Gene3D" id="3.40.630.30">
    <property type="match status" value="1"/>
</dbReference>
<dbReference type="RefSeq" id="WP_144914596.1">
    <property type="nucleotide sequence ID" value="NZ_VLLI01000011.1"/>
</dbReference>
<gene>
    <name evidence="2" type="ORF">JN11_03533</name>
</gene>
<dbReference type="Proteomes" id="UP000317010">
    <property type="component" value="Unassembled WGS sequence"/>
</dbReference>
<dbReference type="EMBL" id="VLLI01000011">
    <property type="protein sequence ID" value="TWI97073.1"/>
    <property type="molecule type" value="Genomic_DNA"/>
</dbReference>
<organism evidence="2 3">
    <name type="scientific">Mucilaginibacter frigoritolerans</name>
    <dbReference type="NCBI Taxonomy" id="652788"/>
    <lineage>
        <taxon>Bacteria</taxon>
        <taxon>Pseudomonadati</taxon>
        <taxon>Bacteroidota</taxon>
        <taxon>Sphingobacteriia</taxon>
        <taxon>Sphingobacteriales</taxon>
        <taxon>Sphingobacteriaceae</taxon>
        <taxon>Mucilaginibacter</taxon>
    </lineage>
</organism>
<accession>A0A562TUG5</accession>
<keyword evidence="2" id="KW-0808">Transferase</keyword>
<name>A0A562TUG5_9SPHI</name>
<dbReference type="PROSITE" id="PS51186">
    <property type="entry name" value="GNAT"/>
    <property type="match status" value="1"/>
</dbReference>
<protein>
    <submittedName>
        <fullName evidence="2">RimJ/RimL family protein N-acetyltransferase</fullName>
    </submittedName>
</protein>
<reference evidence="2 3" key="1">
    <citation type="submission" date="2019-07" db="EMBL/GenBank/DDBJ databases">
        <title>Genomic Encyclopedia of Archaeal and Bacterial Type Strains, Phase II (KMG-II): from individual species to whole genera.</title>
        <authorList>
            <person name="Goeker M."/>
        </authorList>
    </citation>
    <scope>NUCLEOTIDE SEQUENCE [LARGE SCALE GENOMIC DNA]</scope>
    <source>
        <strain evidence="2 3">ATCC BAA-1854</strain>
    </source>
</reference>
<dbReference type="PANTHER" id="PTHR43328">
    <property type="entry name" value="ACETYLTRANSFERASE-RELATED"/>
    <property type="match status" value="1"/>
</dbReference>
<dbReference type="InterPro" id="IPR000182">
    <property type="entry name" value="GNAT_dom"/>
</dbReference>
<dbReference type="AlphaFoldDB" id="A0A562TUG5"/>
<evidence type="ECO:0000259" key="1">
    <source>
        <dbReference type="PROSITE" id="PS51186"/>
    </source>
</evidence>
<proteinExistence type="predicted"/>
<sequence length="171" mass="19371">MEIQGEGFKLRSWRTDDVESLQKHADNPNISCFLFDRFPHPYTMEAGFSWIAPMLTQDPIVNFAIDVNDEVVGVISLDLRPDIYHKAPLLGYWLSEALWGRGIMTNAVKLITDYAFNTLDMIRVQAGVLGNNPRSMRVLEKAGFTKEGILKNNLIKNGVILDEHIYGMVKS</sequence>
<dbReference type="OrthoDB" id="9811523at2"/>
<dbReference type="SUPFAM" id="SSF55729">
    <property type="entry name" value="Acyl-CoA N-acyltransferases (Nat)"/>
    <property type="match status" value="1"/>
</dbReference>
<evidence type="ECO:0000313" key="2">
    <source>
        <dbReference type="EMBL" id="TWI97073.1"/>
    </source>
</evidence>